<evidence type="ECO:0000256" key="4">
    <source>
        <dbReference type="ARBA" id="ARBA00022691"/>
    </source>
</evidence>
<keyword evidence="5" id="KW-0443">Lipid metabolism</keyword>
<dbReference type="CDD" id="cd02440">
    <property type="entry name" value="AdoMet_MTases"/>
    <property type="match status" value="1"/>
</dbReference>
<evidence type="ECO:0000256" key="1">
    <source>
        <dbReference type="ARBA" id="ARBA00010815"/>
    </source>
</evidence>
<dbReference type="Gene3D" id="3.40.50.150">
    <property type="entry name" value="Vaccinia Virus protein VP39"/>
    <property type="match status" value="1"/>
</dbReference>
<dbReference type="PANTHER" id="PTHR43667">
    <property type="entry name" value="CYCLOPROPANE-FATTY-ACYL-PHOSPHOLIPID SYNTHASE"/>
    <property type="match status" value="1"/>
</dbReference>
<proteinExistence type="inferred from homology"/>
<dbReference type="SUPFAM" id="SSF53335">
    <property type="entry name" value="S-adenosyl-L-methionine-dependent methyltransferases"/>
    <property type="match status" value="1"/>
</dbReference>
<dbReference type="PIRSF" id="PIRSF003085">
    <property type="entry name" value="CMAS"/>
    <property type="match status" value="1"/>
</dbReference>
<dbReference type="InterPro" id="IPR003333">
    <property type="entry name" value="CMAS"/>
</dbReference>
<dbReference type="InterPro" id="IPR050723">
    <property type="entry name" value="CFA/CMAS"/>
</dbReference>
<dbReference type="PANTHER" id="PTHR43667:SF1">
    <property type="entry name" value="CYCLOPROPANE-FATTY-ACYL-PHOSPHOLIPID SYNTHASE"/>
    <property type="match status" value="1"/>
</dbReference>
<comment type="similarity">
    <text evidence="1">Belongs to the CFA/CMAS family.</text>
</comment>
<evidence type="ECO:0000256" key="3">
    <source>
        <dbReference type="ARBA" id="ARBA00022679"/>
    </source>
</evidence>
<dbReference type="EMBL" id="CP063982">
    <property type="protein sequence ID" value="UOD49540.1"/>
    <property type="molecule type" value="Genomic_DNA"/>
</dbReference>
<dbReference type="Proteomes" id="UP000831607">
    <property type="component" value="Chromosome"/>
</dbReference>
<keyword evidence="2 6" id="KW-0489">Methyltransferase</keyword>
<dbReference type="Pfam" id="PF02353">
    <property type="entry name" value="CMAS"/>
    <property type="match status" value="1"/>
</dbReference>
<dbReference type="RefSeq" id="WP_243477767.1">
    <property type="nucleotide sequence ID" value="NZ_CP063982.1"/>
</dbReference>
<dbReference type="InterPro" id="IPR029063">
    <property type="entry name" value="SAM-dependent_MTases_sf"/>
</dbReference>
<evidence type="ECO:0000256" key="2">
    <source>
        <dbReference type="ARBA" id="ARBA00022603"/>
    </source>
</evidence>
<dbReference type="GO" id="GO:0032259">
    <property type="term" value="P:methylation"/>
    <property type="evidence" value="ECO:0007669"/>
    <property type="project" value="UniProtKB-KW"/>
</dbReference>
<accession>A0ABY4AK94</accession>
<keyword evidence="7" id="KW-1185">Reference proteome</keyword>
<evidence type="ECO:0000256" key="5">
    <source>
        <dbReference type="ARBA" id="ARBA00023098"/>
    </source>
</evidence>
<organism evidence="6 7">
    <name type="scientific">Orrella daihaiensis</name>
    <dbReference type="NCBI Taxonomy" id="2782176"/>
    <lineage>
        <taxon>Bacteria</taxon>
        <taxon>Pseudomonadati</taxon>
        <taxon>Pseudomonadota</taxon>
        <taxon>Betaproteobacteria</taxon>
        <taxon>Burkholderiales</taxon>
        <taxon>Alcaligenaceae</taxon>
        <taxon>Orrella</taxon>
    </lineage>
</organism>
<reference evidence="6 7" key="1">
    <citation type="submission" date="2020-11" db="EMBL/GenBank/DDBJ databases">
        <title>Algicoccus daihaiensis sp.nov., isolated from Daihai Lake in Inner Mongolia.</title>
        <authorList>
            <person name="Kai J."/>
        </authorList>
    </citation>
    <scope>NUCLEOTIDE SEQUENCE [LARGE SCALE GENOMIC DNA]</scope>
    <source>
        <strain evidence="7">f23</strain>
    </source>
</reference>
<evidence type="ECO:0000313" key="6">
    <source>
        <dbReference type="EMBL" id="UOD49540.1"/>
    </source>
</evidence>
<evidence type="ECO:0000313" key="7">
    <source>
        <dbReference type="Proteomes" id="UP000831607"/>
    </source>
</evidence>
<keyword evidence="3" id="KW-0808">Transferase</keyword>
<name>A0ABY4AK94_9BURK</name>
<sequence length="419" mass="46508">MNPLASLVQKKLDAIPVAVRLQMPDGQWLGPKDAQVEFVAKTNVALKNLAAGDIGKVGEDYVEGRVEINSSMRNLMAAATAMLPGNPVDAARQGAFTALIGRLVSVWRHSIERDAQQIEFHYDLSDDFYALWLDPRRVYSCAYYRDPGMSLDQAQEAKLDHICRKLRLKTGERFVDIGAGWGGLLLWAAENYGVDATGITLSKNQHAYVNKLIEQKGLSGRVRMELLDYRKLDTNEPFDKIASVGMFEHVGRAQLSQYFSRLRELLAPGGLVMNHGITAGGVDNAQLGHGMGDFIEKYIFPGGELVHIGHVLTDMANGGLESIDVENLRPHYARTLWAWSDALEANLDDAKEILSSERGQKALRAYRLYLAGCAAGFENGWIALYQVLGAHLPQSGRADELDHPDDLSYPWRRDYMYGA</sequence>
<keyword evidence="4" id="KW-0949">S-adenosyl-L-methionine</keyword>
<gene>
    <name evidence="6" type="ORF">DHf2319_08635</name>
</gene>
<protein>
    <submittedName>
        <fullName evidence="6">Class I SAM-dependent methyltransferase</fullName>
    </submittedName>
</protein>
<dbReference type="GO" id="GO:0008168">
    <property type="term" value="F:methyltransferase activity"/>
    <property type="evidence" value="ECO:0007669"/>
    <property type="project" value="UniProtKB-KW"/>
</dbReference>